<keyword evidence="2" id="KW-0413">Isomerase</keyword>
<accession>A0A0S4V0U7</accession>
<evidence type="ECO:0000256" key="2">
    <source>
        <dbReference type="ARBA" id="ARBA00023235"/>
    </source>
</evidence>
<dbReference type="Gene3D" id="3.40.50.1860">
    <property type="match status" value="2"/>
</dbReference>
<dbReference type="EMBL" id="LN899824">
    <property type="protein sequence ID" value="CUV28122.1"/>
    <property type="molecule type" value="Genomic_DNA"/>
</dbReference>
<dbReference type="PANTHER" id="PTHR21198:SF7">
    <property type="entry name" value="ASPARTATE-GLUTAMATE RACEMASE FAMILY"/>
    <property type="match status" value="1"/>
</dbReference>
<dbReference type="AlphaFoldDB" id="A0A0S4V0U7"/>
<dbReference type="PANTHER" id="PTHR21198">
    <property type="entry name" value="GLUTAMATE RACEMASE"/>
    <property type="match status" value="1"/>
</dbReference>
<dbReference type="InterPro" id="IPR004380">
    <property type="entry name" value="Asp_race"/>
</dbReference>
<dbReference type="Pfam" id="PF01177">
    <property type="entry name" value="Asp_Glu_race"/>
    <property type="match status" value="1"/>
</dbReference>
<dbReference type="GO" id="GO:0047661">
    <property type="term" value="F:amino-acid racemase activity"/>
    <property type="evidence" value="ECO:0007669"/>
    <property type="project" value="InterPro"/>
</dbReference>
<protein>
    <submittedName>
        <fullName evidence="3">Aspartate racemase</fullName>
    </submittedName>
</protein>
<evidence type="ECO:0000256" key="1">
    <source>
        <dbReference type="ARBA" id="ARBA00007847"/>
    </source>
</evidence>
<gene>
    <name evidence="3" type="ORF">RUN1985_v1_170042</name>
</gene>
<proteinExistence type="inferred from homology"/>
<sequence length="229" mass="24918">MKKLGLIGGIGPESTVAYYRKIIHGVQEKAGRENLPRLSIESLSAFTVFNLCRAKQFDQLAEYVLGALRSLAAGGADIAALTGNTPNIVMDRVRPMSPIPIVSAIEATCAEAQRRGVRRVGLLGTVFTMTNTFFKAPFEDRSIQVVVPDDAQIAQIQHKIESELEHGIVTDETRDAFIAIIKDLQTREGIDQVALACTELPLILSDQTSPVPCLNTVEIHVRALIDAVL</sequence>
<evidence type="ECO:0000313" key="3">
    <source>
        <dbReference type="EMBL" id="CUV28122.1"/>
    </source>
</evidence>
<name>A0A0S4V0U7_RALSL</name>
<comment type="similarity">
    <text evidence="1">Belongs to the aspartate/glutamate racemases family.</text>
</comment>
<dbReference type="SUPFAM" id="SSF53681">
    <property type="entry name" value="Aspartate/glutamate racemase"/>
    <property type="match status" value="2"/>
</dbReference>
<dbReference type="InterPro" id="IPR001920">
    <property type="entry name" value="Asp/Glu_race"/>
</dbReference>
<dbReference type="NCBIfam" id="TIGR00035">
    <property type="entry name" value="asp_race"/>
    <property type="match status" value="1"/>
</dbReference>
<reference evidence="3" key="1">
    <citation type="submission" date="2015-10" db="EMBL/GenBank/DDBJ databases">
        <authorList>
            <person name="Gilbert D.G."/>
        </authorList>
    </citation>
    <scope>NUCLEOTIDE SEQUENCE</scope>
    <source>
        <strain evidence="3">Phyl III-seqv23</strain>
    </source>
</reference>
<dbReference type="InterPro" id="IPR015942">
    <property type="entry name" value="Asp/Glu/hydantoin_racemase"/>
</dbReference>
<organism evidence="3">
    <name type="scientific">Ralstonia solanacearum</name>
    <name type="common">Pseudomonas solanacearum</name>
    <dbReference type="NCBI Taxonomy" id="305"/>
    <lineage>
        <taxon>Bacteria</taxon>
        <taxon>Pseudomonadati</taxon>
        <taxon>Pseudomonadota</taxon>
        <taxon>Betaproteobacteria</taxon>
        <taxon>Burkholderiales</taxon>
        <taxon>Burkholderiaceae</taxon>
        <taxon>Ralstonia</taxon>
        <taxon>Ralstonia solanacearum species complex</taxon>
    </lineage>
</organism>